<protein>
    <submittedName>
        <fullName evidence="2">Uncharacterized protein</fullName>
    </submittedName>
</protein>
<accession>A0A9W6RUQ4</accession>
<dbReference type="EMBL" id="BSTJ01000015">
    <property type="protein sequence ID" value="GLY80502.1"/>
    <property type="molecule type" value="Genomic_DNA"/>
</dbReference>
<comment type="caution">
    <text evidence="2">The sequence shown here is derived from an EMBL/GenBank/DDBJ whole genome shotgun (WGS) entry which is preliminary data.</text>
</comment>
<dbReference type="Proteomes" id="UP001165135">
    <property type="component" value="Unassembled WGS sequence"/>
</dbReference>
<reference evidence="2" key="1">
    <citation type="submission" date="2023-03" db="EMBL/GenBank/DDBJ databases">
        <title>Actinoallomurus iriomotensis NBRC 103681.</title>
        <authorList>
            <person name="Ichikawa N."/>
            <person name="Sato H."/>
            <person name="Tonouchi N."/>
        </authorList>
    </citation>
    <scope>NUCLEOTIDE SEQUENCE</scope>
    <source>
        <strain evidence="2">NBRC 103681</strain>
    </source>
</reference>
<keyword evidence="1" id="KW-1133">Transmembrane helix</keyword>
<keyword evidence="1" id="KW-0472">Membrane</keyword>
<keyword evidence="1" id="KW-0812">Transmembrane</keyword>
<gene>
    <name evidence="2" type="ORF">Airi01_087690</name>
</gene>
<feature type="transmembrane region" description="Helical" evidence="1">
    <location>
        <begin position="7"/>
        <end position="30"/>
    </location>
</feature>
<evidence type="ECO:0000313" key="3">
    <source>
        <dbReference type="Proteomes" id="UP001165135"/>
    </source>
</evidence>
<organism evidence="2 3">
    <name type="scientific">Actinoallomurus iriomotensis</name>
    <dbReference type="NCBI Taxonomy" id="478107"/>
    <lineage>
        <taxon>Bacteria</taxon>
        <taxon>Bacillati</taxon>
        <taxon>Actinomycetota</taxon>
        <taxon>Actinomycetes</taxon>
        <taxon>Streptosporangiales</taxon>
        <taxon>Thermomonosporaceae</taxon>
        <taxon>Actinoallomurus</taxon>
    </lineage>
</organism>
<proteinExistence type="predicted"/>
<name>A0A9W6RUQ4_9ACTN</name>
<evidence type="ECO:0000256" key="1">
    <source>
        <dbReference type="SAM" id="Phobius"/>
    </source>
</evidence>
<dbReference type="RefSeq" id="WP_285633534.1">
    <property type="nucleotide sequence ID" value="NZ_BSTJ01000015.1"/>
</dbReference>
<sequence length="217" mass="23900">MRRLDRISWWAFGIGIVVIFGGVAISGMLADPPPPEPPSPASVDKFCPPEPVGKARGDTYFKEIAEPYWGKGPHAVRLLFVDTNTSDDADELPSRWGVSDTDVKSKAQLAVCGYQDMVGTRKTRVCEYVPGSVARLYWQGSGRTRPQYTTKIEVLKASYVFEIYEAKTARPLGRFTVPGDEACPFSVTLDGRTVIGQAPDAAKLRKALRPYVERTVS</sequence>
<dbReference type="AlphaFoldDB" id="A0A9W6RUQ4"/>
<evidence type="ECO:0000313" key="2">
    <source>
        <dbReference type="EMBL" id="GLY80502.1"/>
    </source>
</evidence>